<evidence type="ECO:0000256" key="2">
    <source>
        <dbReference type="ARBA" id="ARBA00007330"/>
    </source>
</evidence>
<evidence type="ECO:0000256" key="3">
    <source>
        <dbReference type="ARBA" id="ARBA00022630"/>
    </source>
</evidence>
<dbReference type="InterPro" id="IPR036188">
    <property type="entry name" value="FAD/NAD-bd_sf"/>
</dbReference>
<comment type="caution">
    <text evidence="7">The sequence shown here is derived from an EMBL/GenBank/DDBJ whole genome shotgun (WGS) entry which is preliminary data.</text>
</comment>
<evidence type="ECO:0000256" key="1">
    <source>
        <dbReference type="ARBA" id="ARBA00001974"/>
    </source>
</evidence>
<dbReference type="Pfam" id="PF01266">
    <property type="entry name" value="DAO"/>
    <property type="match status" value="1"/>
</dbReference>
<keyword evidence="5" id="KW-0560">Oxidoreductase</keyword>
<reference evidence="8" key="2">
    <citation type="submission" date="2023-07" db="EMBL/GenBank/DDBJ databases">
        <title>Ancylobacter moscoviensis sp. nov., facultatively methylotrophic bacteria from activated sludge and the reclassification of Starkeya novella (Starkey 1934) Kelly et al. 2000 as Ancylobacter novellus comb. nov., Starkeya koreensis Im et al. 2006 as Ancylobacter koreensis comb.nov., Angulomicrobium tetraedrale Vasil'eva et al. 1986 as Ancylobacter tetraedralis comb. nov., Angulomicrobium amanitiforme Fritz et al. 2004 as Ancylobacter amanitiformis comb. nov. and Methylorhabdus multivorans Doronina et al. 1996 as Ancylobacter multivorans comb. nov. and emended description of the genus Ancylobacter.</title>
        <authorList>
            <person name="Doronina N."/>
            <person name="Chemodurova A."/>
            <person name="Grouzdev D."/>
            <person name="Koziaeva V."/>
            <person name="Shi W."/>
            <person name="Wu L."/>
            <person name="Kaparullina E."/>
        </authorList>
    </citation>
    <scope>NUCLEOTIDE SEQUENCE [LARGE SCALE GENOMIC DNA]</scope>
    <source>
        <strain evidence="8">Jip08</strain>
    </source>
</reference>
<dbReference type="SUPFAM" id="SSF51905">
    <property type="entry name" value="FAD/NAD(P)-binding domain"/>
    <property type="match status" value="1"/>
</dbReference>
<evidence type="ECO:0000313" key="8">
    <source>
        <dbReference type="Proteomes" id="UP001202867"/>
    </source>
</evidence>
<keyword evidence="3" id="KW-0285">Flavoprotein</keyword>
<accession>A0ABT0DNR5</accession>
<dbReference type="EMBL" id="JALKCG010000005">
    <property type="protein sequence ID" value="MCK0208919.1"/>
    <property type="molecule type" value="Genomic_DNA"/>
</dbReference>
<sequence>MSTSAQIVIIGGGAVGTGVALQLAEAGFKDILLLERESSLCAVTSPQAAGLVGQVRSSLERTKLAMWSVATFARLERESEMKPSWRQTGSLRLAQTEARVAEFRHMMAVAKEAGLEVELLDAPAAAKLWPHLDFAAAKAILFCPTDGYLQPADLVASYQHEARKLGVRFKTSAGVSGIRLENGRVAGVVTQEGEEIACAMAINAAGAHGYHVGRLVGLDLPVIPVRHHYMITTSTDWIRPDMPVLRMPDGTLYARADVNALLIGGWEPEAMSLDPRSYGLGDRLPAIAEDWPVLANFMEEFRPFGGPLCDQPIRHVFTGWPTFTPDGRFIIGESKQVPGFVCAAGCNAHGVSGSAGIGRHVVEALTEKDPSPYVKSLSPERFAGGFDWDEARRRAQHILETYYHIGH</sequence>
<evidence type="ECO:0000259" key="6">
    <source>
        <dbReference type="Pfam" id="PF01266"/>
    </source>
</evidence>
<dbReference type="SUPFAM" id="SSF54373">
    <property type="entry name" value="FAD-linked reductases, C-terminal domain"/>
    <property type="match status" value="1"/>
</dbReference>
<keyword evidence="4" id="KW-0274">FAD</keyword>
<protein>
    <submittedName>
        <fullName evidence="7">FAD-binding oxidoreductase</fullName>
    </submittedName>
</protein>
<evidence type="ECO:0000256" key="4">
    <source>
        <dbReference type="ARBA" id="ARBA00022827"/>
    </source>
</evidence>
<proteinExistence type="inferred from homology"/>
<dbReference type="PANTHER" id="PTHR13847">
    <property type="entry name" value="SARCOSINE DEHYDROGENASE-RELATED"/>
    <property type="match status" value="1"/>
</dbReference>
<evidence type="ECO:0000256" key="5">
    <source>
        <dbReference type="ARBA" id="ARBA00023002"/>
    </source>
</evidence>
<comment type="similarity">
    <text evidence="2">Belongs to the FAD-dependent glycerol-3-phosphate dehydrogenase family.</text>
</comment>
<keyword evidence="8" id="KW-1185">Reference proteome</keyword>
<dbReference type="PROSITE" id="PS00977">
    <property type="entry name" value="FAD_G3PDH_1"/>
    <property type="match status" value="1"/>
</dbReference>
<dbReference type="RefSeq" id="WP_247201278.1">
    <property type="nucleotide sequence ID" value="NZ_JALKCG010000005.1"/>
</dbReference>
<name>A0ABT0DNR5_9HYPH</name>
<dbReference type="Proteomes" id="UP001202867">
    <property type="component" value="Unassembled WGS sequence"/>
</dbReference>
<dbReference type="Gene3D" id="3.30.9.10">
    <property type="entry name" value="D-Amino Acid Oxidase, subunit A, domain 2"/>
    <property type="match status" value="1"/>
</dbReference>
<dbReference type="PANTHER" id="PTHR13847:SF193">
    <property type="entry name" value="PYRUVATE DEHYDROGENASE PHOSPHATASE REGULATORY SUBUNIT, MITOCHONDRIAL"/>
    <property type="match status" value="1"/>
</dbReference>
<dbReference type="InterPro" id="IPR000447">
    <property type="entry name" value="G3P_DH_FAD-dep"/>
</dbReference>
<gene>
    <name evidence="7" type="ORF">MWN33_12860</name>
</gene>
<dbReference type="Gene3D" id="3.50.50.60">
    <property type="entry name" value="FAD/NAD(P)-binding domain"/>
    <property type="match status" value="1"/>
</dbReference>
<evidence type="ECO:0000313" key="7">
    <source>
        <dbReference type="EMBL" id="MCK0208919.1"/>
    </source>
</evidence>
<comment type="cofactor">
    <cofactor evidence="1">
        <name>FAD</name>
        <dbReference type="ChEBI" id="CHEBI:57692"/>
    </cofactor>
</comment>
<dbReference type="InterPro" id="IPR006076">
    <property type="entry name" value="FAD-dep_OxRdtase"/>
</dbReference>
<reference evidence="7 8" key="1">
    <citation type="submission" date="2022-04" db="EMBL/GenBank/DDBJ databases">
        <authorList>
            <person name="Grouzdev D.S."/>
            <person name="Pantiukh K.S."/>
            <person name="Krutkina M.S."/>
        </authorList>
    </citation>
    <scope>NUCLEOTIDE SEQUENCE [LARGE SCALE GENOMIC DNA]</scope>
    <source>
        <strain evidence="7 8">Jip08</strain>
    </source>
</reference>
<organism evidence="7 8">
    <name type="scientific">Ancylobacter koreensis</name>
    <dbReference type="NCBI Taxonomy" id="266121"/>
    <lineage>
        <taxon>Bacteria</taxon>
        <taxon>Pseudomonadati</taxon>
        <taxon>Pseudomonadota</taxon>
        <taxon>Alphaproteobacteria</taxon>
        <taxon>Hyphomicrobiales</taxon>
        <taxon>Xanthobacteraceae</taxon>
        <taxon>Ancylobacter</taxon>
    </lineage>
</organism>
<feature type="domain" description="FAD dependent oxidoreductase" evidence="6">
    <location>
        <begin position="7"/>
        <end position="363"/>
    </location>
</feature>